<keyword evidence="5" id="KW-1185">Reference proteome</keyword>
<dbReference type="PROSITE" id="PS51186">
    <property type="entry name" value="GNAT"/>
    <property type="match status" value="1"/>
</dbReference>
<evidence type="ECO:0000313" key="5">
    <source>
        <dbReference type="Proteomes" id="UP000216052"/>
    </source>
</evidence>
<dbReference type="Proteomes" id="UP000216052">
    <property type="component" value="Chromosome"/>
</dbReference>
<evidence type="ECO:0000256" key="1">
    <source>
        <dbReference type="ARBA" id="ARBA00022679"/>
    </source>
</evidence>
<dbReference type="EMBL" id="CP155571">
    <property type="protein sequence ID" value="XFO75072.1"/>
    <property type="molecule type" value="Genomic_DNA"/>
</dbReference>
<sequence>MDIEYREAQKKDCPIMAEYIYSASDGLLDYLFEGIIPGMTVTQLLTHGLEDETRYNSYKGALVAEYNHNIIGMIQLYPSVYHRIDDEMRSFIPGERLKKLIEFYNSGIENSLLINAMFVHKEFRCRGIGTALISLAKSKAESLGFRKLSLFVLADNITAQKVYHSNGFQMIREIGFKDEAKINHEGGFYSMACDI</sequence>
<dbReference type="PANTHER" id="PTHR43877">
    <property type="entry name" value="AMINOALKYLPHOSPHONATE N-ACETYLTRANSFERASE-RELATED-RELATED"/>
    <property type="match status" value="1"/>
</dbReference>
<dbReference type="InterPro" id="IPR016181">
    <property type="entry name" value="Acyl_CoA_acyltransferase"/>
</dbReference>
<keyword evidence="2" id="KW-0012">Acyltransferase</keyword>
<dbReference type="SUPFAM" id="SSF55729">
    <property type="entry name" value="Acyl-CoA N-acyltransferases (Nat)"/>
    <property type="match status" value="1"/>
</dbReference>
<evidence type="ECO:0000256" key="2">
    <source>
        <dbReference type="ARBA" id="ARBA00023315"/>
    </source>
</evidence>
<dbReference type="RefSeq" id="WP_093792062.1">
    <property type="nucleotide sequence ID" value="NZ_CP155571.1"/>
</dbReference>
<keyword evidence="1" id="KW-0808">Transferase</keyword>
<dbReference type="InterPro" id="IPR050832">
    <property type="entry name" value="Bact_Acetyltransf"/>
</dbReference>
<dbReference type="Pfam" id="PF00583">
    <property type="entry name" value="Acetyltransf_1"/>
    <property type="match status" value="1"/>
</dbReference>
<organism evidence="4 5">
    <name type="scientific">Sporomusa acidovorans (strain ATCC 49682 / DSM 3132 / Mol)</name>
    <dbReference type="NCBI Taxonomy" id="1123286"/>
    <lineage>
        <taxon>Bacteria</taxon>
        <taxon>Bacillati</taxon>
        <taxon>Bacillota</taxon>
        <taxon>Negativicutes</taxon>
        <taxon>Selenomonadales</taxon>
        <taxon>Sporomusaceae</taxon>
        <taxon>Sporomusa</taxon>
    </lineage>
</organism>
<proteinExistence type="predicted"/>
<dbReference type="PANTHER" id="PTHR43877:SF1">
    <property type="entry name" value="ACETYLTRANSFERASE"/>
    <property type="match status" value="1"/>
</dbReference>
<dbReference type="Gene3D" id="3.40.630.30">
    <property type="match status" value="1"/>
</dbReference>
<feature type="domain" description="N-acetyltransferase" evidence="3">
    <location>
        <begin position="3"/>
        <end position="195"/>
    </location>
</feature>
<evidence type="ECO:0000313" key="4">
    <source>
        <dbReference type="EMBL" id="XFO75072.1"/>
    </source>
</evidence>
<evidence type="ECO:0000259" key="3">
    <source>
        <dbReference type="PROSITE" id="PS51186"/>
    </source>
</evidence>
<accession>A0ABZ3JAZ8</accession>
<protein>
    <recommendedName>
        <fullName evidence="3">N-acetyltransferase domain-containing protein</fullName>
    </recommendedName>
</protein>
<dbReference type="InterPro" id="IPR000182">
    <property type="entry name" value="GNAT_dom"/>
</dbReference>
<name>A0ABZ3JAZ8_SPOA4</name>
<gene>
    <name evidence="4" type="ORF">SPACI_051870</name>
</gene>
<dbReference type="CDD" id="cd04301">
    <property type="entry name" value="NAT_SF"/>
    <property type="match status" value="1"/>
</dbReference>
<reference evidence="4" key="1">
    <citation type="submission" date="2024-05" db="EMBL/GenBank/DDBJ databases">
        <title>Isolation and characterization of Sporomusa carbonis sp. nov., a carboxydotrophic hydrogenogen in the genus of Sporomusa isolated from a charcoal burning pile.</title>
        <authorList>
            <person name="Boeer T."/>
            <person name="Rosenbaum F."/>
            <person name="Eysell L."/>
            <person name="Mueller V."/>
            <person name="Daniel R."/>
            <person name="Poehlein A."/>
        </authorList>
    </citation>
    <scope>NUCLEOTIDE SEQUENCE [LARGE SCALE GENOMIC DNA]</scope>
    <source>
        <strain evidence="4">DSM 3132</strain>
    </source>
</reference>